<sequence>MADHADHVHAAHDDTDPPTVPANHVRFRVRDAQLDTSTSGGQQTWFLAKRRQGMRKAMTLYCERWEMQLDSMRFLFRGRLIHPKDTAEMLGLQNDDTIEAIEASKVHLLLTRPRTRVRQDI</sequence>
<dbReference type="EMBL" id="JAUDZG010000008">
    <property type="protein sequence ID" value="KAK3301696.1"/>
    <property type="molecule type" value="Genomic_DNA"/>
</dbReference>
<accession>A0AAJ0LXU5</accession>
<evidence type="ECO:0000313" key="4">
    <source>
        <dbReference type="Proteomes" id="UP001273166"/>
    </source>
</evidence>
<proteinExistence type="predicted"/>
<dbReference type="Gene3D" id="3.10.20.90">
    <property type="entry name" value="Phosphatidylinositol 3-kinase Catalytic Subunit, Chain A, domain 1"/>
    <property type="match status" value="1"/>
</dbReference>
<reference evidence="3" key="1">
    <citation type="journal article" date="2023" name="Mol. Phylogenet. Evol.">
        <title>Genome-scale phylogeny and comparative genomics of the fungal order Sordariales.</title>
        <authorList>
            <person name="Hensen N."/>
            <person name="Bonometti L."/>
            <person name="Westerberg I."/>
            <person name="Brannstrom I.O."/>
            <person name="Guillou S."/>
            <person name="Cros-Aarteil S."/>
            <person name="Calhoun S."/>
            <person name="Haridas S."/>
            <person name="Kuo A."/>
            <person name="Mondo S."/>
            <person name="Pangilinan J."/>
            <person name="Riley R."/>
            <person name="LaButti K."/>
            <person name="Andreopoulos B."/>
            <person name="Lipzen A."/>
            <person name="Chen C."/>
            <person name="Yan M."/>
            <person name="Daum C."/>
            <person name="Ng V."/>
            <person name="Clum A."/>
            <person name="Steindorff A."/>
            <person name="Ohm R.A."/>
            <person name="Martin F."/>
            <person name="Silar P."/>
            <person name="Natvig D.O."/>
            <person name="Lalanne C."/>
            <person name="Gautier V."/>
            <person name="Ament-Velasquez S.L."/>
            <person name="Kruys A."/>
            <person name="Hutchinson M.I."/>
            <person name="Powell A.J."/>
            <person name="Barry K."/>
            <person name="Miller A.N."/>
            <person name="Grigoriev I.V."/>
            <person name="Debuchy R."/>
            <person name="Gladieux P."/>
            <person name="Hiltunen Thoren M."/>
            <person name="Johannesson H."/>
        </authorList>
    </citation>
    <scope>NUCLEOTIDE SEQUENCE</scope>
    <source>
        <strain evidence="3">CBS 333.67</strain>
    </source>
</reference>
<dbReference type="GeneID" id="87888893"/>
<dbReference type="InterPro" id="IPR022617">
    <property type="entry name" value="Rad60/SUMO-like_dom"/>
</dbReference>
<dbReference type="CDD" id="cd01763">
    <property type="entry name" value="Ubl_SUMO_like"/>
    <property type="match status" value="1"/>
</dbReference>
<comment type="caution">
    <text evidence="3">The sequence shown here is derived from an EMBL/GenBank/DDBJ whole genome shotgun (WGS) entry which is preliminary data.</text>
</comment>
<dbReference type="PANTHER" id="PTHR10562">
    <property type="entry name" value="SMALL UBIQUITIN-RELATED MODIFIER"/>
    <property type="match status" value="1"/>
</dbReference>
<dbReference type="InterPro" id="IPR029071">
    <property type="entry name" value="Ubiquitin-like_domsf"/>
</dbReference>
<evidence type="ECO:0000259" key="2">
    <source>
        <dbReference type="Pfam" id="PF11976"/>
    </source>
</evidence>
<evidence type="ECO:0000313" key="3">
    <source>
        <dbReference type="EMBL" id="KAK3301696.1"/>
    </source>
</evidence>
<gene>
    <name evidence="3" type="ORF">B0T15DRAFT_544381</name>
</gene>
<organism evidence="3 4">
    <name type="scientific">Chaetomium strumarium</name>
    <dbReference type="NCBI Taxonomy" id="1170767"/>
    <lineage>
        <taxon>Eukaryota</taxon>
        <taxon>Fungi</taxon>
        <taxon>Dikarya</taxon>
        <taxon>Ascomycota</taxon>
        <taxon>Pezizomycotina</taxon>
        <taxon>Sordariomycetes</taxon>
        <taxon>Sordariomycetidae</taxon>
        <taxon>Sordariales</taxon>
        <taxon>Chaetomiaceae</taxon>
        <taxon>Chaetomium</taxon>
    </lineage>
</organism>
<feature type="region of interest" description="Disordered" evidence="1">
    <location>
        <begin position="1"/>
        <end position="22"/>
    </location>
</feature>
<protein>
    <recommendedName>
        <fullName evidence="2">Rad60/SUMO-like domain-containing protein</fullName>
    </recommendedName>
</protein>
<evidence type="ECO:0000256" key="1">
    <source>
        <dbReference type="SAM" id="MobiDB-lite"/>
    </source>
</evidence>
<dbReference type="RefSeq" id="XP_062717476.1">
    <property type="nucleotide sequence ID" value="XM_062870064.1"/>
</dbReference>
<name>A0AAJ0LXU5_9PEZI</name>
<feature type="domain" description="Rad60/SUMO-like" evidence="2">
    <location>
        <begin position="48"/>
        <end position="101"/>
    </location>
</feature>
<keyword evidence="4" id="KW-1185">Reference proteome</keyword>
<reference evidence="3" key="2">
    <citation type="submission" date="2023-06" db="EMBL/GenBank/DDBJ databases">
        <authorList>
            <consortium name="Lawrence Berkeley National Laboratory"/>
            <person name="Mondo S.J."/>
            <person name="Hensen N."/>
            <person name="Bonometti L."/>
            <person name="Westerberg I."/>
            <person name="Brannstrom I.O."/>
            <person name="Guillou S."/>
            <person name="Cros-Aarteil S."/>
            <person name="Calhoun S."/>
            <person name="Haridas S."/>
            <person name="Kuo A."/>
            <person name="Pangilinan J."/>
            <person name="Riley R."/>
            <person name="Labutti K."/>
            <person name="Andreopoulos B."/>
            <person name="Lipzen A."/>
            <person name="Chen C."/>
            <person name="Yanf M."/>
            <person name="Daum C."/>
            <person name="Ng V."/>
            <person name="Clum A."/>
            <person name="Steindorff A."/>
            <person name="Ohm R."/>
            <person name="Martin F."/>
            <person name="Silar P."/>
            <person name="Natvig D."/>
            <person name="Lalanne C."/>
            <person name="Gautier V."/>
            <person name="Ament-Velasquez S.L."/>
            <person name="Kruys A."/>
            <person name="Hutchinson M.I."/>
            <person name="Powell A.J."/>
            <person name="Barry K."/>
            <person name="Miller A.N."/>
            <person name="Grigoriev I.V."/>
            <person name="Debuchy R."/>
            <person name="Gladieux P."/>
            <person name="Thoren M.H."/>
            <person name="Johannesson H."/>
        </authorList>
    </citation>
    <scope>NUCLEOTIDE SEQUENCE</scope>
    <source>
        <strain evidence="3">CBS 333.67</strain>
    </source>
</reference>
<dbReference type="Proteomes" id="UP001273166">
    <property type="component" value="Unassembled WGS sequence"/>
</dbReference>
<feature type="compositionally biased region" description="Basic and acidic residues" evidence="1">
    <location>
        <begin position="1"/>
        <end position="15"/>
    </location>
</feature>
<dbReference type="Pfam" id="PF11976">
    <property type="entry name" value="Rad60-SLD"/>
    <property type="match status" value="1"/>
</dbReference>
<dbReference type="SUPFAM" id="SSF54236">
    <property type="entry name" value="Ubiquitin-like"/>
    <property type="match status" value="1"/>
</dbReference>
<dbReference type="AlphaFoldDB" id="A0AAJ0LXU5"/>